<name>A0A2N5RWR6_9BASI</name>
<sequence length="92" mass="10148">MANSNITIDPTLNSLMMTHTTTCTSPRKKNNAEVIPATEDTRTKKDDSRPSQEQITPSTAVELRPVLGRRQRCEGMDAVELPSGVSWYASRG</sequence>
<comment type="caution">
    <text evidence="2">The sequence shown here is derived from an EMBL/GenBank/DDBJ whole genome shotgun (WGS) entry which is preliminary data.</text>
</comment>
<feature type="region of interest" description="Disordered" evidence="1">
    <location>
        <begin position="21"/>
        <end position="57"/>
    </location>
</feature>
<evidence type="ECO:0000313" key="3">
    <source>
        <dbReference type="Proteomes" id="UP000235388"/>
    </source>
</evidence>
<feature type="compositionally biased region" description="Basic and acidic residues" evidence="1">
    <location>
        <begin position="39"/>
        <end position="50"/>
    </location>
</feature>
<dbReference type="EMBL" id="PGCJ01001436">
    <property type="protein sequence ID" value="PLW05451.1"/>
    <property type="molecule type" value="Genomic_DNA"/>
</dbReference>
<protein>
    <submittedName>
        <fullName evidence="2">Uncharacterized protein</fullName>
    </submittedName>
</protein>
<keyword evidence="3" id="KW-1185">Reference proteome</keyword>
<dbReference type="Proteomes" id="UP000235388">
    <property type="component" value="Unassembled WGS sequence"/>
</dbReference>
<reference evidence="2 3" key="1">
    <citation type="submission" date="2017-11" db="EMBL/GenBank/DDBJ databases">
        <title>De novo assembly and phasing of dikaryotic genomes from two isolates of Puccinia coronata f. sp. avenae, the causal agent of oat crown rust.</title>
        <authorList>
            <person name="Miller M.E."/>
            <person name="Zhang Y."/>
            <person name="Omidvar V."/>
            <person name="Sperschneider J."/>
            <person name="Schwessinger B."/>
            <person name="Raley C."/>
            <person name="Palmer J.M."/>
            <person name="Garnica D."/>
            <person name="Upadhyaya N."/>
            <person name="Rathjen J."/>
            <person name="Taylor J.M."/>
            <person name="Park R.F."/>
            <person name="Dodds P.N."/>
            <person name="Hirsch C.D."/>
            <person name="Kianian S.F."/>
            <person name="Figueroa M."/>
        </authorList>
    </citation>
    <scope>NUCLEOTIDE SEQUENCE [LARGE SCALE GENOMIC DNA]</scope>
    <source>
        <strain evidence="2">12NC29</strain>
    </source>
</reference>
<gene>
    <name evidence="2" type="ORF">PCANC_28480</name>
</gene>
<proteinExistence type="predicted"/>
<organism evidence="2 3">
    <name type="scientific">Puccinia coronata f. sp. avenae</name>
    <dbReference type="NCBI Taxonomy" id="200324"/>
    <lineage>
        <taxon>Eukaryota</taxon>
        <taxon>Fungi</taxon>
        <taxon>Dikarya</taxon>
        <taxon>Basidiomycota</taxon>
        <taxon>Pucciniomycotina</taxon>
        <taxon>Pucciniomycetes</taxon>
        <taxon>Pucciniales</taxon>
        <taxon>Pucciniaceae</taxon>
        <taxon>Puccinia</taxon>
    </lineage>
</organism>
<dbReference type="AlphaFoldDB" id="A0A2N5RWR6"/>
<evidence type="ECO:0000313" key="2">
    <source>
        <dbReference type="EMBL" id="PLW05451.1"/>
    </source>
</evidence>
<evidence type="ECO:0000256" key="1">
    <source>
        <dbReference type="SAM" id="MobiDB-lite"/>
    </source>
</evidence>
<accession>A0A2N5RWR6</accession>